<gene>
    <name evidence="7" type="ORF">SM757_14440</name>
</gene>
<keyword evidence="5" id="KW-0732">Signal</keyword>
<feature type="signal peptide" evidence="5">
    <location>
        <begin position="1"/>
        <end position="22"/>
    </location>
</feature>
<keyword evidence="3" id="KW-0378">Hydrolase</keyword>
<dbReference type="Gene3D" id="3.60.15.10">
    <property type="entry name" value="Ribonuclease Z/Hydroxyacylglutathione hydrolase-like"/>
    <property type="match status" value="1"/>
</dbReference>
<evidence type="ECO:0000313" key="8">
    <source>
        <dbReference type="Proteomes" id="UP001293718"/>
    </source>
</evidence>
<name>A0ABU5IGW7_9BURK</name>
<organism evidence="7 8">
    <name type="scientific">Azohydromonas lata</name>
    <dbReference type="NCBI Taxonomy" id="45677"/>
    <lineage>
        <taxon>Bacteria</taxon>
        <taxon>Pseudomonadati</taxon>
        <taxon>Pseudomonadota</taxon>
        <taxon>Betaproteobacteria</taxon>
        <taxon>Burkholderiales</taxon>
        <taxon>Sphaerotilaceae</taxon>
        <taxon>Azohydromonas</taxon>
    </lineage>
</organism>
<dbReference type="InterPro" id="IPR001279">
    <property type="entry name" value="Metallo-B-lactamas"/>
</dbReference>
<feature type="domain" description="Metallo-beta-lactamase" evidence="6">
    <location>
        <begin position="83"/>
        <end position="288"/>
    </location>
</feature>
<evidence type="ECO:0000256" key="4">
    <source>
        <dbReference type="ARBA" id="ARBA00022833"/>
    </source>
</evidence>
<dbReference type="CDD" id="cd07720">
    <property type="entry name" value="OPHC2-like_MBL-fold"/>
    <property type="match status" value="1"/>
</dbReference>
<protein>
    <submittedName>
        <fullName evidence="7">MBL fold metallo-hydrolase</fullName>
    </submittedName>
</protein>
<dbReference type="InterPro" id="IPR051013">
    <property type="entry name" value="MBL_superfamily_lactonases"/>
</dbReference>
<evidence type="ECO:0000259" key="6">
    <source>
        <dbReference type="SMART" id="SM00849"/>
    </source>
</evidence>
<reference evidence="7 8" key="1">
    <citation type="submission" date="2023-11" db="EMBL/GenBank/DDBJ databases">
        <title>Draft genome of Azohydromonas lata strain H1 (DSM1123), a polyhydroxyalkanoate producer.</title>
        <authorList>
            <person name="Traversa D."/>
            <person name="D'Addabbo P."/>
            <person name="Pazzani C."/>
            <person name="Manzari C."/>
            <person name="Chiara M."/>
            <person name="Scrascia M."/>
        </authorList>
    </citation>
    <scope>NUCLEOTIDE SEQUENCE [LARGE SCALE GENOMIC DNA]</scope>
    <source>
        <strain evidence="7 8">H1</strain>
    </source>
</reference>
<dbReference type="PANTHER" id="PTHR42978">
    <property type="entry name" value="QUORUM-QUENCHING LACTONASE YTNP-RELATED-RELATED"/>
    <property type="match status" value="1"/>
</dbReference>
<dbReference type="RefSeq" id="WP_066339044.1">
    <property type="nucleotide sequence ID" value="NZ_JAXOJX010000022.1"/>
</dbReference>
<keyword evidence="4" id="KW-0862">Zinc</keyword>
<dbReference type="Pfam" id="PF00753">
    <property type="entry name" value="Lactamase_B"/>
    <property type="match status" value="1"/>
</dbReference>
<dbReference type="Proteomes" id="UP001293718">
    <property type="component" value="Unassembled WGS sequence"/>
</dbReference>
<keyword evidence="8" id="KW-1185">Reference proteome</keyword>
<evidence type="ECO:0000256" key="1">
    <source>
        <dbReference type="ARBA" id="ARBA00007749"/>
    </source>
</evidence>
<dbReference type="SMART" id="SM00849">
    <property type="entry name" value="Lactamase_B"/>
    <property type="match status" value="1"/>
</dbReference>
<dbReference type="PANTHER" id="PTHR42978:SF6">
    <property type="entry name" value="QUORUM-QUENCHING LACTONASE YTNP-RELATED"/>
    <property type="match status" value="1"/>
</dbReference>
<proteinExistence type="inferred from homology"/>
<sequence>MLRSLLGGLAAAAVLALAPAHAAAPQIKTQAPGWYRMVLGDFEITALSDGTTNLPMDQLLHGRPQETRKRFDHARLPLPVESSFNGYLINTGSKLVLVDTGAAGNFGPTLGKLLANLRAAGYQPEQVDEVYITHLHVDHVGGLVADGQRAFPNAVVRVDKADADYWLSTANMEKAPKDMKGFFQAAMASLKPYVDAGKFQPFEGPTDLVPGVKAVPLHGHTPGHNGFLVSSQGEQMLVWGDTMHAAAVQMPDPGVTILFDTDPKAAAPQRRKVMAEAARQGTWIAGAHLSFPGLGRLRPAGKGYEWQPINYSSLTVAPAAAAPAGK</sequence>
<evidence type="ECO:0000256" key="2">
    <source>
        <dbReference type="ARBA" id="ARBA00022723"/>
    </source>
</evidence>
<evidence type="ECO:0000256" key="5">
    <source>
        <dbReference type="SAM" id="SignalP"/>
    </source>
</evidence>
<accession>A0ABU5IGW7</accession>
<evidence type="ECO:0000313" key="7">
    <source>
        <dbReference type="EMBL" id="MDZ5457775.1"/>
    </source>
</evidence>
<comment type="similarity">
    <text evidence="1">Belongs to the metallo-beta-lactamase superfamily.</text>
</comment>
<dbReference type="EMBL" id="JAXOJX010000022">
    <property type="protein sequence ID" value="MDZ5457775.1"/>
    <property type="molecule type" value="Genomic_DNA"/>
</dbReference>
<keyword evidence="2" id="KW-0479">Metal-binding</keyword>
<dbReference type="InterPro" id="IPR036866">
    <property type="entry name" value="RibonucZ/Hydroxyglut_hydro"/>
</dbReference>
<feature type="chain" id="PRO_5047376794" evidence="5">
    <location>
        <begin position="23"/>
        <end position="326"/>
    </location>
</feature>
<dbReference type="SUPFAM" id="SSF56281">
    <property type="entry name" value="Metallo-hydrolase/oxidoreductase"/>
    <property type="match status" value="1"/>
</dbReference>
<comment type="caution">
    <text evidence="7">The sequence shown here is derived from an EMBL/GenBank/DDBJ whole genome shotgun (WGS) entry which is preliminary data.</text>
</comment>
<evidence type="ECO:0000256" key="3">
    <source>
        <dbReference type="ARBA" id="ARBA00022801"/>
    </source>
</evidence>